<accession>A0A5K3EYR1</accession>
<sequence length="237" mass="25153">MSSRVIVYGGNGALGSACVSFFKNKGLWVCSIGSQKNSEADANVILTNREVLEEQHREVQEGVKNVLDGVPVDGIFCTAGGWAGGKCTAKGFVRSVDSVVKQSIWPSTIAASLCPNYLRPGGSLILSGWLSALHSTPGMIGYGLAKAAVHHMTSSLADADSGMPPNSFVAAILPNILDTPRNRKWMPNADQSTWTPLEHVAELFFDWLLGKGRPKSGSLVKLVTEGGKTESIVVNTP</sequence>
<evidence type="ECO:0000256" key="5">
    <source>
        <dbReference type="ARBA" id="ARBA00023007"/>
    </source>
</evidence>
<dbReference type="PROSITE" id="PS51257">
    <property type="entry name" value="PROKAR_LIPOPROTEIN"/>
    <property type="match status" value="1"/>
</dbReference>
<evidence type="ECO:0000256" key="4">
    <source>
        <dbReference type="ARBA" id="ARBA00023002"/>
    </source>
</evidence>
<dbReference type="WBParaSite" id="MCU_003554-RA">
    <property type="protein sequence ID" value="MCU_003554-RA"/>
    <property type="gene ID" value="MCU_003554"/>
</dbReference>
<evidence type="ECO:0000256" key="9">
    <source>
        <dbReference type="ARBA" id="ARBA00041348"/>
    </source>
</evidence>
<dbReference type="AlphaFoldDB" id="A0A5K3EYR1"/>
<evidence type="ECO:0000256" key="8">
    <source>
        <dbReference type="ARBA" id="ARBA00039520"/>
    </source>
</evidence>
<organism evidence="13">
    <name type="scientific">Mesocestoides corti</name>
    <name type="common">Flatworm</name>
    <dbReference type="NCBI Taxonomy" id="53468"/>
    <lineage>
        <taxon>Eukaryota</taxon>
        <taxon>Metazoa</taxon>
        <taxon>Spiralia</taxon>
        <taxon>Lophotrochozoa</taxon>
        <taxon>Platyhelminthes</taxon>
        <taxon>Cestoda</taxon>
        <taxon>Eucestoda</taxon>
        <taxon>Cyclophyllidea</taxon>
        <taxon>Mesocestoididae</taxon>
        <taxon>Mesocestoides</taxon>
    </lineage>
</organism>
<dbReference type="PANTHER" id="PTHR15104:SF0">
    <property type="entry name" value="DIHYDROPTERIDINE REDUCTASE"/>
    <property type="match status" value="1"/>
</dbReference>
<evidence type="ECO:0000256" key="10">
    <source>
        <dbReference type="ARBA" id="ARBA00042518"/>
    </source>
</evidence>
<evidence type="ECO:0000256" key="2">
    <source>
        <dbReference type="ARBA" id="ARBA00011738"/>
    </source>
</evidence>
<evidence type="ECO:0000256" key="3">
    <source>
        <dbReference type="ARBA" id="ARBA00022857"/>
    </source>
</evidence>
<proteinExistence type="inferred from homology"/>
<keyword evidence="5" id="KW-0783">Tetrahydrobiopterin biosynthesis</keyword>
<dbReference type="GO" id="GO:0006559">
    <property type="term" value="P:L-phenylalanine catabolic process"/>
    <property type="evidence" value="ECO:0007669"/>
    <property type="project" value="TreeGrafter"/>
</dbReference>
<dbReference type="GO" id="GO:0004155">
    <property type="term" value="F:6,7-dihydropteridine reductase activity"/>
    <property type="evidence" value="ECO:0007669"/>
    <property type="project" value="UniProtKB-EC"/>
</dbReference>
<dbReference type="SUPFAM" id="SSF51735">
    <property type="entry name" value="NAD(P)-binding Rossmann-fold domains"/>
    <property type="match status" value="1"/>
</dbReference>
<keyword evidence="3" id="KW-0521">NADP</keyword>
<comment type="catalytic activity">
    <reaction evidence="12">
        <text>5,6,7,8-tetrahydropteridine + NAD(+) = 6,7-dihydropteridine + NADH + H(+)</text>
        <dbReference type="Rhea" id="RHEA:17869"/>
        <dbReference type="ChEBI" id="CHEBI:15378"/>
        <dbReference type="ChEBI" id="CHEBI:28889"/>
        <dbReference type="ChEBI" id="CHEBI:30156"/>
        <dbReference type="ChEBI" id="CHEBI:57540"/>
        <dbReference type="ChEBI" id="CHEBI:57945"/>
        <dbReference type="EC" id="1.5.1.34"/>
    </reaction>
    <physiologicalReaction direction="right-to-left" evidence="12">
        <dbReference type="Rhea" id="RHEA:17871"/>
    </physiologicalReaction>
</comment>
<dbReference type="GO" id="GO:0070402">
    <property type="term" value="F:NADPH binding"/>
    <property type="evidence" value="ECO:0007669"/>
    <property type="project" value="TreeGrafter"/>
</dbReference>
<comment type="subunit">
    <text evidence="2">Homodimer.</text>
</comment>
<comment type="function">
    <text evidence="6">Catalyzes the conversion of quinonoid dihydrobiopterin into tetrahydrobiopterin.</text>
</comment>
<dbReference type="PANTHER" id="PTHR15104">
    <property type="entry name" value="DIHYDROPTERIDINE REDUCTASE"/>
    <property type="match status" value="1"/>
</dbReference>
<keyword evidence="4" id="KW-0560">Oxidoreductase</keyword>
<evidence type="ECO:0000256" key="11">
    <source>
        <dbReference type="ARBA" id="ARBA00047429"/>
    </source>
</evidence>
<dbReference type="Gene3D" id="3.40.50.720">
    <property type="entry name" value="NAD(P)-binding Rossmann-like Domain"/>
    <property type="match status" value="1"/>
</dbReference>
<dbReference type="EC" id="1.5.1.34" evidence="7"/>
<dbReference type="GO" id="GO:0006729">
    <property type="term" value="P:tetrahydrobiopterin biosynthetic process"/>
    <property type="evidence" value="ECO:0007669"/>
    <property type="project" value="UniProtKB-KW"/>
</dbReference>
<evidence type="ECO:0000256" key="1">
    <source>
        <dbReference type="ARBA" id="ARBA00006484"/>
    </source>
</evidence>
<evidence type="ECO:0000256" key="12">
    <source>
        <dbReference type="ARBA" id="ARBA00047536"/>
    </source>
</evidence>
<reference evidence="13" key="1">
    <citation type="submission" date="2019-11" db="UniProtKB">
        <authorList>
            <consortium name="WormBaseParasite"/>
        </authorList>
    </citation>
    <scope>IDENTIFICATION</scope>
</reference>
<evidence type="ECO:0000256" key="7">
    <source>
        <dbReference type="ARBA" id="ARBA00039153"/>
    </source>
</evidence>
<comment type="similarity">
    <text evidence="1">Belongs to the short-chain dehydrogenases/reductases (SDR) family.</text>
</comment>
<protein>
    <recommendedName>
        <fullName evidence="8">Dihydropteridine reductase</fullName>
        <ecNumber evidence="7">1.5.1.34</ecNumber>
    </recommendedName>
    <alternativeName>
        <fullName evidence="10">HDHPR</fullName>
    </alternativeName>
    <alternativeName>
        <fullName evidence="9">Quinoid dihydropteridine reductase</fullName>
    </alternativeName>
</protein>
<comment type="catalytic activity">
    <reaction evidence="11">
        <text>5,6,7,8-tetrahydropteridine + NADP(+) = 6,7-dihydropteridine + NADPH + H(+)</text>
        <dbReference type="Rhea" id="RHEA:17865"/>
        <dbReference type="ChEBI" id="CHEBI:15378"/>
        <dbReference type="ChEBI" id="CHEBI:28889"/>
        <dbReference type="ChEBI" id="CHEBI:30156"/>
        <dbReference type="ChEBI" id="CHEBI:57783"/>
        <dbReference type="ChEBI" id="CHEBI:58349"/>
        <dbReference type="EC" id="1.5.1.34"/>
    </reaction>
    <physiologicalReaction direction="right-to-left" evidence="11">
        <dbReference type="Rhea" id="RHEA:17867"/>
    </physiologicalReaction>
</comment>
<dbReference type="GO" id="GO:0005737">
    <property type="term" value="C:cytoplasm"/>
    <property type="evidence" value="ECO:0007669"/>
    <property type="project" value="TreeGrafter"/>
</dbReference>
<evidence type="ECO:0000313" key="13">
    <source>
        <dbReference type="WBParaSite" id="MCU_003554-RA"/>
    </source>
</evidence>
<dbReference type="CDD" id="cd05334">
    <property type="entry name" value="DHPR_SDR_c_like"/>
    <property type="match status" value="1"/>
</dbReference>
<dbReference type="InterPro" id="IPR036291">
    <property type="entry name" value="NAD(P)-bd_dom_sf"/>
</dbReference>
<dbReference type="GO" id="GO:0070404">
    <property type="term" value="F:NADH binding"/>
    <property type="evidence" value="ECO:0007669"/>
    <property type="project" value="TreeGrafter"/>
</dbReference>
<name>A0A5K3EYR1_MESCO</name>
<evidence type="ECO:0000256" key="6">
    <source>
        <dbReference type="ARBA" id="ARBA00037099"/>
    </source>
</evidence>
<dbReference type="FunFam" id="3.40.50.720:FF:000157">
    <property type="entry name" value="Quinoid dihydropteridine reductase"/>
    <property type="match status" value="1"/>
</dbReference>